<keyword evidence="9" id="KW-0378">Hydrolase</keyword>
<comment type="function">
    <text evidence="11">Catalyzes the deamination of adenosine to inosine.</text>
</comment>
<dbReference type="InterPro" id="IPR013659">
    <property type="entry name" value="A_deaminase_N"/>
</dbReference>
<dbReference type="GO" id="GO:0046872">
    <property type="term" value="F:metal ion binding"/>
    <property type="evidence" value="ECO:0007669"/>
    <property type="project" value="UniProtKB-KW"/>
</dbReference>
<dbReference type="Pfam" id="PF00962">
    <property type="entry name" value="A_deaminase"/>
    <property type="match status" value="1"/>
</dbReference>
<comment type="cofactor">
    <cofactor evidence="1">
        <name>Zn(2+)</name>
        <dbReference type="ChEBI" id="CHEBI:29105"/>
    </cofactor>
</comment>
<dbReference type="Gene3D" id="3.20.20.140">
    <property type="entry name" value="Metal-dependent hydrolases"/>
    <property type="match status" value="1"/>
</dbReference>
<evidence type="ECO:0000313" key="15">
    <source>
        <dbReference type="Proteomes" id="UP000092462"/>
    </source>
</evidence>
<dbReference type="InterPro" id="IPR006331">
    <property type="entry name" value="ADGF"/>
</dbReference>
<dbReference type="EMBL" id="AJVK01020471">
    <property type="status" value="NOT_ANNOTATED_CDS"/>
    <property type="molecule type" value="Genomic_DNA"/>
</dbReference>
<evidence type="ECO:0000313" key="14">
    <source>
        <dbReference type="EnsemblMetazoa" id="PPAI000294-PA"/>
    </source>
</evidence>
<evidence type="ECO:0000256" key="1">
    <source>
        <dbReference type="ARBA" id="ARBA00001947"/>
    </source>
</evidence>
<dbReference type="GO" id="GO:0004000">
    <property type="term" value="F:adenosine deaminase activity"/>
    <property type="evidence" value="ECO:0007669"/>
    <property type="project" value="InterPro"/>
</dbReference>
<evidence type="ECO:0000259" key="13">
    <source>
        <dbReference type="Pfam" id="PF08451"/>
    </source>
</evidence>
<evidence type="ECO:0000256" key="11">
    <source>
        <dbReference type="ARBA" id="ARBA00054694"/>
    </source>
</evidence>
<dbReference type="VEuPathDB" id="VectorBase:PPAPM1_008627"/>
<evidence type="ECO:0000256" key="4">
    <source>
        <dbReference type="ARBA" id="ARBA00012784"/>
    </source>
</evidence>
<keyword evidence="8" id="KW-0732">Signal</keyword>
<dbReference type="SUPFAM" id="SSF51556">
    <property type="entry name" value="Metallo-dependent hydrolases"/>
    <property type="match status" value="1"/>
</dbReference>
<proteinExistence type="inferred from homology"/>
<dbReference type="PANTHER" id="PTHR11409">
    <property type="entry name" value="ADENOSINE DEAMINASE"/>
    <property type="match status" value="1"/>
</dbReference>
<dbReference type="InterPro" id="IPR032466">
    <property type="entry name" value="Metal_Hydrolase"/>
</dbReference>
<dbReference type="EnsemblMetazoa" id="PPAI000294-RA">
    <property type="protein sequence ID" value="PPAI000294-PA"/>
    <property type="gene ID" value="PPAI000294"/>
</dbReference>
<name>A0A1B0CYX2_PHLPP</name>
<evidence type="ECO:0000256" key="6">
    <source>
        <dbReference type="ARBA" id="ARBA00022525"/>
    </source>
</evidence>
<protein>
    <recommendedName>
        <fullName evidence="5">Adenosine deaminase</fullName>
        <ecNumber evidence="4">3.5.4.4</ecNumber>
    </recommendedName>
</protein>
<dbReference type="Proteomes" id="UP000092462">
    <property type="component" value="Unassembled WGS sequence"/>
</dbReference>
<dbReference type="EMBL" id="AJVK01020470">
    <property type="status" value="NOT_ANNOTATED_CDS"/>
    <property type="molecule type" value="Genomic_DNA"/>
</dbReference>
<feature type="domain" description="Adenosine deaminase" evidence="12">
    <location>
        <begin position="207"/>
        <end position="489"/>
    </location>
</feature>
<dbReference type="NCBIfam" id="TIGR01431">
    <property type="entry name" value="adm_rel"/>
    <property type="match status" value="1"/>
</dbReference>
<dbReference type="FunFam" id="3.20.20.140:FF:000017">
    <property type="entry name" value="Adenosine deaminase 2"/>
    <property type="match status" value="1"/>
</dbReference>
<dbReference type="GO" id="GO:0046103">
    <property type="term" value="P:inosine biosynthetic process"/>
    <property type="evidence" value="ECO:0007669"/>
    <property type="project" value="TreeGrafter"/>
</dbReference>
<evidence type="ECO:0000256" key="7">
    <source>
        <dbReference type="ARBA" id="ARBA00022723"/>
    </source>
</evidence>
<dbReference type="Pfam" id="PF08451">
    <property type="entry name" value="A_deaminase_N"/>
    <property type="match status" value="1"/>
</dbReference>
<keyword evidence="7" id="KW-0479">Metal-binding</keyword>
<evidence type="ECO:0000256" key="10">
    <source>
        <dbReference type="ARBA" id="ARBA00047764"/>
    </source>
</evidence>
<accession>A0A1B0CYX2</accession>
<dbReference type="AlphaFoldDB" id="A0A1B0CYX2"/>
<dbReference type="GO" id="GO:0005615">
    <property type="term" value="C:extracellular space"/>
    <property type="evidence" value="ECO:0007669"/>
    <property type="project" value="InterPro"/>
</dbReference>
<evidence type="ECO:0000256" key="5">
    <source>
        <dbReference type="ARBA" id="ARBA00018099"/>
    </source>
</evidence>
<organism evidence="14 15">
    <name type="scientific">Phlebotomus papatasi</name>
    <name type="common">Sandfly</name>
    <dbReference type="NCBI Taxonomy" id="29031"/>
    <lineage>
        <taxon>Eukaryota</taxon>
        <taxon>Metazoa</taxon>
        <taxon>Ecdysozoa</taxon>
        <taxon>Arthropoda</taxon>
        <taxon>Hexapoda</taxon>
        <taxon>Insecta</taxon>
        <taxon>Pterygota</taxon>
        <taxon>Neoptera</taxon>
        <taxon>Endopterygota</taxon>
        <taxon>Diptera</taxon>
        <taxon>Nematocera</taxon>
        <taxon>Psychodoidea</taxon>
        <taxon>Psychodidae</taxon>
        <taxon>Phlebotomus</taxon>
        <taxon>Phlebotomus</taxon>
    </lineage>
</organism>
<feature type="domain" description="Adenosine/AMP deaminase N-terminal" evidence="13">
    <location>
        <begin position="27"/>
        <end position="106"/>
    </location>
</feature>
<comment type="subcellular location">
    <subcellularLocation>
        <location evidence="2">Secreted</location>
    </subcellularLocation>
</comment>
<dbReference type="VEuPathDB" id="VectorBase:PPAI000294"/>
<comment type="similarity">
    <text evidence="3">Belongs to the metallo-dependent hydrolases superfamily. Adenosine and AMP deaminases family. ADGF subfamily.</text>
</comment>
<reference evidence="14" key="1">
    <citation type="submission" date="2022-08" db="UniProtKB">
        <authorList>
            <consortium name="EnsemblMetazoa"/>
        </authorList>
    </citation>
    <scope>IDENTIFICATION</scope>
    <source>
        <strain evidence="14">Israel</strain>
    </source>
</reference>
<dbReference type="GO" id="GO:0006154">
    <property type="term" value="P:adenosine catabolic process"/>
    <property type="evidence" value="ECO:0007669"/>
    <property type="project" value="InterPro"/>
</dbReference>
<keyword evidence="6" id="KW-0964">Secreted</keyword>
<dbReference type="PANTHER" id="PTHR11409:SF39">
    <property type="entry name" value="ADENOSINE DEAMINASE 2"/>
    <property type="match status" value="1"/>
</dbReference>
<comment type="catalytic activity">
    <reaction evidence="10">
        <text>adenosine + H2O + H(+) = inosine + NH4(+)</text>
        <dbReference type="Rhea" id="RHEA:24408"/>
        <dbReference type="ChEBI" id="CHEBI:15377"/>
        <dbReference type="ChEBI" id="CHEBI:15378"/>
        <dbReference type="ChEBI" id="CHEBI:16335"/>
        <dbReference type="ChEBI" id="CHEBI:17596"/>
        <dbReference type="ChEBI" id="CHEBI:28938"/>
        <dbReference type="EC" id="3.5.4.4"/>
    </reaction>
</comment>
<evidence type="ECO:0000256" key="9">
    <source>
        <dbReference type="ARBA" id="ARBA00022801"/>
    </source>
</evidence>
<evidence type="ECO:0000259" key="12">
    <source>
        <dbReference type="Pfam" id="PF00962"/>
    </source>
</evidence>
<keyword evidence="15" id="KW-1185">Reference proteome</keyword>
<dbReference type="EC" id="3.5.4.4" evidence="4"/>
<dbReference type="InterPro" id="IPR006330">
    <property type="entry name" value="Ado/ade_deaminase"/>
</dbReference>
<evidence type="ECO:0000256" key="2">
    <source>
        <dbReference type="ARBA" id="ARBA00004613"/>
    </source>
</evidence>
<evidence type="ECO:0000256" key="8">
    <source>
        <dbReference type="ARBA" id="ARBA00022729"/>
    </source>
</evidence>
<dbReference type="InterPro" id="IPR001365">
    <property type="entry name" value="A_deaminase_dom"/>
</dbReference>
<evidence type="ECO:0000256" key="3">
    <source>
        <dbReference type="ARBA" id="ARBA00006083"/>
    </source>
</evidence>
<sequence>MFSQLVVWLLAVSAVHAAFDIKTWRMNREYENYLQKRAYYLAEEEDRSVGSDIVLTAKEEIVNERLMALKTAELEAGLENPSQFIPWNHFFDVLERINSSEIFHIIQRMPKGGILHAHDTAICSTDYVVSLTYEPNLWQCTNPTTGALEFRFSREAPPSTETCQWTLVSEERARQGEEQYNSQLRSQLSLYNTDPINHNRDVDSIWREFMGLFGVNFGLLTYAPVWKAYYKNYLKEMLLDGVQYLELRGTLPQLYDLDGKTYNEEENLQIYLDATREFKQENPTFIGAKFIYAPVRVVDDAGIKTLMAKVTQLHERFPTFLAGFDLVGQEDKGRPLIDFSQEILQLPDTINFYFHSGETNWNGLTDINLIDAVLLGSKRLGHGYAIFKHTKVLKMVKREKIAIEVCPISNQVLRLVSDMRNHPGSILLANKEYPVVISSDDPSFWEATPLSHDFYMAFMGLASSRQDLRMLKQLAINSIKYSAMTPMEKLDAMKLWEEQWKKFIDELAA</sequence>